<evidence type="ECO:0000313" key="1">
    <source>
        <dbReference type="EMBL" id="MED6212114.1"/>
    </source>
</evidence>
<name>A0ABU6YS42_9FABA</name>
<organism evidence="1 2">
    <name type="scientific">Stylosanthes scabra</name>
    <dbReference type="NCBI Taxonomy" id="79078"/>
    <lineage>
        <taxon>Eukaryota</taxon>
        <taxon>Viridiplantae</taxon>
        <taxon>Streptophyta</taxon>
        <taxon>Embryophyta</taxon>
        <taxon>Tracheophyta</taxon>
        <taxon>Spermatophyta</taxon>
        <taxon>Magnoliopsida</taxon>
        <taxon>eudicotyledons</taxon>
        <taxon>Gunneridae</taxon>
        <taxon>Pentapetalae</taxon>
        <taxon>rosids</taxon>
        <taxon>fabids</taxon>
        <taxon>Fabales</taxon>
        <taxon>Fabaceae</taxon>
        <taxon>Papilionoideae</taxon>
        <taxon>50 kb inversion clade</taxon>
        <taxon>dalbergioids sensu lato</taxon>
        <taxon>Dalbergieae</taxon>
        <taxon>Pterocarpus clade</taxon>
        <taxon>Stylosanthes</taxon>
    </lineage>
</organism>
<dbReference type="Gene3D" id="3.40.395.10">
    <property type="entry name" value="Adenoviral Proteinase, Chain A"/>
    <property type="match status" value="1"/>
</dbReference>
<protein>
    <recommendedName>
        <fullName evidence="3">Ubiquitin-like protease family profile domain-containing protein</fullName>
    </recommendedName>
</protein>
<accession>A0ABU6YS42</accession>
<evidence type="ECO:0000313" key="2">
    <source>
        <dbReference type="Proteomes" id="UP001341840"/>
    </source>
</evidence>
<gene>
    <name evidence="1" type="ORF">PIB30_080180</name>
</gene>
<dbReference type="Proteomes" id="UP001341840">
    <property type="component" value="Unassembled WGS sequence"/>
</dbReference>
<comment type="caution">
    <text evidence="1">The sequence shown here is derived from an EMBL/GenBank/DDBJ whole genome shotgun (WGS) entry which is preliminary data.</text>
</comment>
<dbReference type="InterPro" id="IPR038765">
    <property type="entry name" value="Papain-like_cys_pep_sf"/>
</dbReference>
<reference evidence="1 2" key="1">
    <citation type="journal article" date="2023" name="Plants (Basel)">
        <title>Bridging the Gap: Combining Genomics and Transcriptomics Approaches to Understand Stylosanthes scabra, an Orphan Legume from the Brazilian Caatinga.</title>
        <authorList>
            <person name="Ferreira-Neto J.R.C."/>
            <person name="da Silva M.D."/>
            <person name="Binneck E."/>
            <person name="de Melo N.F."/>
            <person name="da Silva R.H."/>
            <person name="de Melo A.L.T.M."/>
            <person name="Pandolfi V."/>
            <person name="Bustamante F.O."/>
            <person name="Brasileiro-Vidal A.C."/>
            <person name="Benko-Iseppon A.M."/>
        </authorList>
    </citation>
    <scope>NUCLEOTIDE SEQUENCE [LARGE SCALE GENOMIC DNA]</scope>
    <source>
        <tissue evidence="1">Leaves</tissue>
    </source>
</reference>
<keyword evidence="2" id="KW-1185">Reference proteome</keyword>
<dbReference type="SUPFAM" id="SSF54001">
    <property type="entry name" value="Cysteine proteinases"/>
    <property type="match status" value="1"/>
</dbReference>
<dbReference type="EMBL" id="JASCZI010242815">
    <property type="protein sequence ID" value="MED6212114.1"/>
    <property type="molecule type" value="Genomic_DNA"/>
</dbReference>
<sequence length="135" mass="16484">MVPKGYNEFETIFKLSGDRFLEAMRYQFMSMRPRTYIDIQVRMFEMHDHNWMDNEKNRPHDIATLVNHREYMVYLDKDKLLMHRFLLAPILCSEHWWLYVLDVEKRDFFILDSKNIVSPSDERSTMNRFAVSLLI</sequence>
<proteinExistence type="predicted"/>
<evidence type="ECO:0008006" key="3">
    <source>
        <dbReference type="Google" id="ProtNLM"/>
    </source>
</evidence>